<proteinExistence type="inferred from homology"/>
<accession>A0A7G9Z4Q6</accession>
<keyword evidence="3" id="KW-1003">Cell membrane</keyword>
<dbReference type="InterPro" id="IPR000515">
    <property type="entry name" value="MetI-like"/>
</dbReference>
<protein>
    <recommendedName>
        <fullName evidence="8">ABC transmembrane type-1 domain-containing protein</fullName>
    </recommendedName>
</protein>
<evidence type="ECO:0000256" key="7">
    <source>
        <dbReference type="RuleBase" id="RU363032"/>
    </source>
</evidence>
<dbReference type="EMBL" id="MT631606">
    <property type="protein sequence ID" value="QNO55240.1"/>
    <property type="molecule type" value="Genomic_DNA"/>
</dbReference>
<evidence type="ECO:0000256" key="3">
    <source>
        <dbReference type="ARBA" id="ARBA00022475"/>
    </source>
</evidence>
<keyword evidence="5 7" id="KW-1133">Transmembrane helix</keyword>
<dbReference type="InterPro" id="IPR035906">
    <property type="entry name" value="MetI-like_sf"/>
</dbReference>
<dbReference type="Pfam" id="PF00528">
    <property type="entry name" value="BPD_transp_1"/>
    <property type="match status" value="1"/>
</dbReference>
<dbReference type="Gene3D" id="1.10.3720.10">
    <property type="entry name" value="MetI-like"/>
    <property type="match status" value="1"/>
</dbReference>
<keyword evidence="6 7" id="KW-0472">Membrane</keyword>
<evidence type="ECO:0000256" key="1">
    <source>
        <dbReference type="ARBA" id="ARBA00004651"/>
    </source>
</evidence>
<comment type="subcellular location">
    <subcellularLocation>
        <location evidence="1 7">Cell membrane</location>
        <topology evidence="1 7">Multi-pass membrane protein</topology>
    </subcellularLocation>
</comment>
<name>A0A7G9Z4Q6_9EURY</name>
<evidence type="ECO:0000259" key="8">
    <source>
        <dbReference type="PROSITE" id="PS50928"/>
    </source>
</evidence>
<feature type="transmembrane region" description="Helical" evidence="7">
    <location>
        <begin position="184"/>
        <end position="201"/>
    </location>
</feature>
<evidence type="ECO:0000256" key="2">
    <source>
        <dbReference type="ARBA" id="ARBA00022448"/>
    </source>
</evidence>
<dbReference type="PROSITE" id="PS50928">
    <property type="entry name" value="ABC_TM1"/>
    <property type="match status" value="1"/>
</dbReference>
<keyword evidence="2 7" id="KW-0813">Transport</keyword>
<dbReference type="PANTHER" id="PTHR30043">
    <property type="entry name" value="PHOSPHONATES TRANSPORT SYSTEM PERMEASE PROTEIN"/>
    <property type="match status" value="1"/>
</dbReference>
<evidence type="ECO:0000313" key="9">
    <source>
        <dbReference type="EMBL" id="QNO55240.1"/>
    </source>
</evidence>
<feature type="transmembrane region" description="Helical" evidence="7">
    <location>
        <begin position="159"/>
        <end position="178"/>
    </location>
</feature>
<dbReference type="NCBIfam" id="TIGR01097">
    <property type="entry name" value="PhnE"/>
    <property type="match status" value="1"/>
</dbReference>
<keyword evidence="4 7" id="KW-0812">Transmembrane</keyword>
<sequence>MDFVGCMYPPEFDAFSNLVKPAIETIQMAFLGTLFAALISFPLAILAAKNLTTSRLVRNTSKGLIALTRTVPDIVFALIFVSAVGLGTFPGTLALTCHSIGMLGKLYGEAIEEIDPQPFEAVEAVGASRIQSIRYAVIPQILPSFVANTFYRFDVNVRASVVLGLVGAGGIGFELIYAMKLFNYREVASVLIVIFIIIILSEKVSDVLRKRIIGEEVLK</sequence>
<feature type="domain" description="ABC transmembrane type-1" evidence="8">
    <location>
        <begin position="22"/>
        <end position="205"/>
    </location>
</feature>
<organism evidence="9">
    <name type="scientific">Candidatus Methanophaga sp. ANME-1 ERB7</name>
    <dbReference type="NCBI Taxonomy" id="2759913"/>
    <lineage>
        <taxon>Archaea</taxon>
        <taxon>Methanobacteriati</taxon>
        <taxon>Methanobacteriota</taxon>
        <taxon>Stenosarchaea group</taxon>
        <taxon>Methanomicrobia</taxon>
        <taxon>Candidatus Methanophagales</taxon>
        <taxon>Candidatus Methanophagaceae</taxon>
        <taxon>Candidatus Methanophaga</taxon>
    </lineage>
</organism>
<evidence type="ECO:0000256" key="4">
    <source>
        <dbReference type="ARBA" id="ARBA00022692"/>
    </source>
</evidence>
<comment type="similarity">
    <text evidence="7">Belongs to the binding-protein-dependent transport system permease family.</text>
</comment>
<feature type="transmembrane region" description="Helical" evidence="7">
    <location>
        <begin position="28"/>
        <end position="48"/>
    </location>
</feature>
<dbReference type="SUPFAM" id="SSF161098">
    <property type="entry name" value="MetI-like"/>
    <property type="match status" value="1"/>
</dbReference>
<reference evidence="9" key="1">
    <citation type="submission" date="2020-06" db="EMBL/GenBank/DDBJ databases">
        <title>Unique genomic features of the anaerobic methanotrophic archaea.</title>
        <authorList>
            <person name="Chadwick G.L."/>
            <person name="Skennerton C.T."/>
            <person name="Laso-Perez R."/>
            <person name="Leu A.O."/>
            <person name="Speth D.R."/>
            <person name="Yu H."/>
            <person name="Morgan-Lang C."/>
            <person name="Hatzenpichler R."/>
            <person name="Goudeau D."/>
            <person name="Malmstrom R."/>
            <person name="Brazelton W.J."/>
            <person name="Woyke T."/>
            <person name="Hallam S.J."/>
            <person name="Tyson G.W."/>
            <person name="Wegener G."/>
            <person name="Boetius A."/>
            <person name="Orphan V."/>
        </authorList>
    </citation>
    <scope>NUCLEOTIDE SEQUENCE</scope>
</reference>
<dbReference type="InterPro" id="IPR005769">
    <property type="entry name" value="PhnE/PtxC"/>
</dbReference>
<dbReference type="CDD" id="cd06261">
    <property type="entry name" value="TM_PBP2"/>
    <property type="match status" value="1"/>
</dbReference>
<dbReference type="GO" id="GO:0005886">
    <property type="term" value="C:plasma membrane"/>
    <property type="evidence" value="ECO:0007669"/>
    <property type="project" value="UniProtKB-SubCell"/>
</dbReference>
<evidence type="ECO:0000256" key="5">
    <source>
        <dbReference type="ARBA" id="ARBA00022989"/>
    </source>
</evidence>
<dbReference type="GO" id="GO:0015416">
    <property type="term" value="F:ABC-type phosphonate transporter activity"/>
    <property type="evidence" value="ECO:0007669"/>
    <property type="project" value="InterPro"/>
</dbReference>
<evidence type="ECO:0000256" key="6">
    <source>
        <dbReference type="ARBA" id="ARBA00023136"/>
    </source>
</evidence>
<dbReference type="PANTHER" id="PTHR30043:SF1">
    <property type="entry name" value="ABC TRANSPORT SYSTEM PERMEASE PROTEIN P69"/>
    <property type="match status" value="1"/>
</dbReference>
<feature type="transmembrane region" description="Helical" evidence="7">
    <location>
        <begin position="74"/>
        <end position="95"/>
    </location>
</feature>
<dbReference type="AlphaFoldDB" id="A0A7G9Z4Q6"/>
<gene>
    <name evidence="9" type="ORF">MHJDHPNH_00042</name>
</gene>